<gene>
    <name evidence="3" type="ORF">P691DRAFT_774982</name>
</gene>
<dbReference type="AlphaFoldDB" id="A0A9P5XGC2"/>
<dbReference type="Gene3D" id="1.10.510.10">
    <property type="entry name" value="Transferase(Phosphotransferase) domain 1"/>
    <property type="match status" value="1"/>
</dbReference>
<dbReference type="PANTHER" id="PTHR38248">
    <property type="entry name" value="FUNK1 6"/>
    <property type="match status" value="1"/>
</dbReference>
<reference evidence="3" key="1">
    <citation type="submission" date="2020-11" db="EMBL/GenBank/DDBJ databases">
        <authorList>
            <consortium name="DOE Joint Genome Institute"/>
            <person name="Ahrendt S."/>
            <person name="Riley R."/>
            <person name="Andreopoulos W."/>
            <person name="Labutti K."/>
            <person name="Pangilinan J."/>
            <person name="Ruiz-Duenas F.J."/>
            <person name="Barrasa J.M."/>
            <person name="Sanchez-Garcia M."/>
            <person name="Camarero S."/>
            <person name="Miyauchi S."/>
            <person name="Serrano A."/>
            <person name="Linde D."/>
            <person name="Babiker R."/>
            <person name="Drula E."/>
            <person name="Ayuso-Fernandez I."/>
            <person name="Pacheco R."/>
            <person name="Padilla G."/>
            <person name="Ferreira P."/>
            <person name="Barriuso J."/>
            <person name="Kellner H."/>
            <person name="Castanera R."/>
            <person name="Alfaro M."/>
            <person name="Ramirez L."/>
            <person name="Pisabarro A.G."/>
            <person name="Kuo A."/>
            <person name="Tritt A."/>
            <person name="Lipzen A."/>
            <person name="He G."/>
            <person name="Yan M."/>
            <person name="Ng V."/>
            <person name="Cullen D."/>
            <person name="Martin F."/>
            <person name="Rosso M.-N."/>
            <person name="Henrissat B."/>
            <person name="Hibbett D."/>
            <person name="Martinez A.T."/>
            <person name="Grigoriev I.V."/>
        </authorList>
    </citation>
    <scope>NUCLEOTIDE SEQUENCE</scope>
    <source>
        <strain evidence="3">MF-IS2</strain>
    </source>
</reference>
<feature type="region of interest" description="Disordered" evidence="1">
    <location>
        <begin position="700"/>
        <end position="729"/>
    </location>
</feature>
<proteinExistence type="predicted"/>
<dbReference type="InterPro" id="IPR040976">
    <property type="entry name" value="Pkinase_fungal"/>
</dbReference>
<comment type="caution">
    <text evidence="3">The sequence shown here is derived from an EMBL/GenBank/DDBJ whole genome shotgun (WGS) entry which is preliminary data.</text>
</comment>
<protein>
    <recommendedName>
        <fullName evidence="2">Fungal-type protein kinase domain-containing protein</fullName>
    </recommendedName>
</protein>
<evidence type="ECO:0000256" key="1">
    <source>
        <dbReference type="SAM" id="MobiDB-lite"/>
    </source>
</evidence>
<organism evidence="3 4">
    <name type="scientific">Macrolepiota fuliginosa MF-IS2</name>
    <dbReference type="NCBI Taxonomy" id="1400762"/>
    <lineage>
        <taxon>Eukaryota</taxon>
        <taxon>Fungi</taxon>
        <taxon>Dikarya</taxon>
        <taxon>Basidiomycota</taxon>
        <taxon>Agaricomycotina</taxon>
        <taxon>Agaricomycetes</taxon>
        <taxon>Agaricomycetidae</taxon>
        <taxon>Agaricales</taxon>
        <taxon>Agaricineae</taxon>
        <taxon>Agaricaceae</taxon>
        <taxon>Macrolepiota</taxon>
    </lineage>
</organism>
<keyword evidence="4" id="KW-1185">Reference proteome</keyword>
<feature type="non-terminal residue" evidence="3">
    <location>
        <position position="1"/>
    </location>
</feature>
<evidence type="ECO:0000313" key="3">
    <source>
        <dbReference type="EMBL" id="KAF9449015.1"/>
    </source>
</evidence>
<accession>A0A9P5XGC2</accession>
<dbReference type="SUPFAM" id="SSF56112">
    <property type="entry name" value="Protein kinase-like (PK-like)"/>
    <property type="match status" value="1"/>
</dbReference>
<dbReference type="InterPro" id="IPR011009">
    <property type="entry name" value="Kinase-like_dom_sf"/>
</dbReference>
<dbReference type="EMBL" id="MU151143">
    <property type="protein sequence ID" value="KAF9449015.1"/>
    <property type="molecule type" value="Genomic_DNA"/>
</dbReference>
<dbReference type="Proteomes" id="UP000807342">
    <property type="component" value="Unassembled WGS sequence"/>
</dbReference>
<name>A0A9P5XGC2_9AGAR</name>
<evidence type="ECO:0000259" key="2">
    <source>
        <dbReference type="Pfam" id="PF17667"/>
    </source>
</evidence>
<feature type="domain" description="Fungal-type protein kinase" evidence="2">
    <location>
        <begin position="135"/>
        <end position="583"/>
    </location>
</feature>
<dbReference type="PANTHER" id="PTHR38248:SF2">
    <property type="entry name" value="FUNK1 11"/>
    <property type="match status" value="1"/>
</dbReference>
<sequence length="729" mass="82912">MAGELLECPLNKFLSHYAPFCPSQESINDVFDKCVTDTYDKRLLEEVKQDHERQRQGGWVWTEFELPPSSLSNPEDIILGKLEDIIKDIRERPCVDTASRSRQSQFYYRNCPNTTLTSEVTGTTFRFDACITDDHEEDRPKIALANAAVIAEFKKSKDVRHNNRQQLVSAASNIMNDDPRRTWIYGITIEDTMMSIWYFCRSHSVKSKSFDLTKDTKTLICVFMSFLYATREEIGYDPTVHRVEHNGRTCYVYELETAEGRKYFRTLDPLFNPRVLCITGRKTRVWEAVEVAGIAGPALKEKHGARKVALKDVWLDEGSRTEKENLDDVFNALERVKEEDYSWASSDLQDYIRPALRDGGYKKYFMEILYDTLLPGTKPGPGLFKSRLTKVKGSSKSNRSSRIHSSGVPGVAKAHLPHDYKTKIHYRLVYGEVGYSLDSAQDLKTSFTAIQDAFIALVLLYLARWVHRDVSTGNIILFEGTDRVRGKLSDLEFAKEFSANTISSDSKMGTPYFMPIEAHSSSILYIPAFVPAGYKAWADNSTRHTMIATAKGVPGPVGIEVEFPPRFKFQYDLESLWWIVLWTFLHRVKPQSIDEEAVRRRTAIFKVSDTPDPIRRKLFVADPESFILSVAPCVHPTLIPDLTTLNYIRLVLCGSYTSKEMFDNILKPTAYSHIYNDIWPALIALVNGIADKDSTVTFNDNSDDESLSGSGDTNDQELESCHGLEPRPV</sequence>
<dbReference type="OrthoDB" id="312874at2759"/>
<feature type="compositionally biased region" description="Basic and acidic residues" evidence="1">
    <location>
        <begin position="719"/>
        <end position="729"/>
    </location>
</feature>
<evidence type="ECO:0000313" key="4">
    <source>
        <dbReference type="Proteomes" id="UP000807342"/>
    </source>
</evidence>
<dbReference type="Pfam" id="PF17667">
    <property type="entry name" value="Pkinase_fungal"/>
    <property type="match status" value="1"/>
</dbReference>